<gene>
    <name evidence="1" type="ORF">LCGC14_2069080</name>
</gene>
<dbReference type="EMBL" id="LAZR01024785">
    <property type="protein sequence ID" value="KKL74018.1"/>
    <property type="molecule type" value="Genomic_DNA"/>
</dbReference>
<dbReference type="InterPro" id="IPR027417">
    <property type="entry name" value="P-loop_NTPase"/>
</dbReference>
<reference evidence="1" key="1">
    <citation type="journal article" date="2015" name="Nature">
        <title>Complex archaea that bridge the gap between prokaryotes and eukaryotes.</title>
        <authorList>
            <person name="Spang A."/>
            <person name="Saw J.H."/>
            <person name="Jorgensen S.L."/>
            <person name="Zaremba-Niedzwiedzka K."/>
            <person name="Martijn J."/>
            <person name="Lind A.E."/>
            <person name="van Eijk R."/>
            <person name="Schleper C."/>
            <person name="Guy L."/>
            <person name="Ettema T.J."/>
        </authorList>
    </citation>
    <scope>NUCLEOTIDE SEQUENCE</scope>
</reference>
<evidence type="ECO:0008006" key="2">
    <source>
        <dbReference type="Google" id="ProtNLM"/>
    </source>
</evidence>
<name>A0A0F9EIU1_9ZZZZ</name>
<organism evidence="1">
    <name type="scientific">marine sediment metagenome</name>
    <dbReference type="NCBI Taxonomy" id="412755"/>
    <lineage>
        <taxon>unclassified sequences</taxon>
        <taxon>metagenomes</taxon>
        <taxon>ecological metagenomes</taxon>
    </lineage>
</organism>
<dbReference type="AlphaFoldDB" id="A0A0F9EIU1"/>
<protein>
    <recommendedName>
        <fullName evidence="2">Terminase large subunit gp17-like C-terminal domain-containing protein</fullName>
    </recommendedName>
</protein>
<evidence type="ECO:0000313" key="1">
    <source>
        <dbReference type="EMBL" id="KKL74018.1"/>
    </source>
</evidence>
<comment type="caution">
    <text evidence="1">The sequence shown here is derived from an EMBL/GenBank/DDBJ whole genome shotgun (WGS) entry which is preliminary data.</text>
</comment>
<sequence>MFDSVQVPVDPIEAVKLGAVDSTFYGHYFFPEVTRQASPDYHVGVWDLFENPLNRYANVEIFRGGAKTTLARLFMSKRIAYGISHTILFLGKSEGHAARSIEWVMQQVEYNTLWAETFGLRKGKKWTATDCEIYHGTDSYPIRILALGITGSVRGIIVGAYRPDLIIVDDPCDEENTATPEQRDKTTGLFFSAIKESLVPASEDPTAMLALLQTPLDAEDLSAVCTESPEFASMRVGILTDENEEAAESAWPERWTKETILEEKMAAIARNQLSIWTREKMCLIISRETSSFLEEWLEFFTVLPPNARYVMAIDPTPILSDKARMTGQKTDLQAVMVKAYWKMKQYIVEYATNRDEDPDQLVMNMDRLCRKYPILRCGVEGVAYQRNLKWFIERQMKRGRLKTMHVMELGPEMIPGAKSKYDRIVQAHTGVASQGLLFVRPEMTEFISQFNTFPNCKYKDLLDVSAMCDATISSRQEGYLSTMDFDEEDIEELKWERAAP</sequence>
<proteinExistence type="predicted"/>
<accession>A0A0F9EIU1</accession>
<dbReference type="Gene3D" id="3.40.50.300">
    <property type="entry name" value="P-loop containing nucleotide triphosphate hydrolases"/>
    <property type="match status" value="1"/>
</dbReference>